<dbReference type="SUPFAM" id="SSF52540">
    <property type="entry name" value="P-loop containing nucleoside triphosphate hydrolases"/>
    <property type="match status" value="1"/>
</dbReference>
<dbReference type="Gene3D" id="3.40.50.300">
    <property type="entry name" value="P-loop containing nucleotide triphosphate hydrolases"/>
    <property type="match status" value="1"/>
</dbReference>
<proteinExistence type="predicted"/>
<comment type="caution">
    <text evidence="1">The sequence shown here is derived from an EMBL/GenBank/DDBJ whole genome shotgun (WGS) entry which is preliminary data.</text>
</comment>
<gene>
    <name evidence="1" type="ORF">GC097_05495</name>
</gene>
<dbReference type="EMBL" id="WHNZ01000013">
    <property type="protein sequence ID" value="NOU99480.1"/>
    <property type="molecule type" value="Genomic_DNA"/>
</dbReference>
<dbReference type="RefSeq" id="WP_171682360.1">
    <property type="nucleotide sequence ID" value="NZ_WHNZ01000013.1"/>
</dbReference>
<dbReference type="Proteomes" id="UP000618579">
    <property type="component" value="Unassembled WGS sequence"/>
</dbReference>
<evidence type="ECO:0000313" key="1">
    <source>
        <dbReference type="EMBL" id="NOU99480.1"/>
    </source>
</evidence>
<keyword evidence="2" id="KW-1185">Reference proteome</keyword>
<evidence type="ECO:0000313" key="2">
    <source>
        <dbReference type="Proteomes" id="UP000618579"/>
    </source>
</evidence>
<protein>
    <submittedName>
        <fullName evidence="1">Uncharacterized protein</fullName>
    </submittedName>
</protein>
<sequence length="197" mass="23746">MQNCNVYSDFDDIEGNILDWKQYNNILFITGRPGSGKSTLSKKIATYKKVIIIELDSFECFISDENQNMNTEGYKDEFLVNYFNKHKEIRNININADYAIFRAQFNNYFNDLLIHCYNDFNNFYIFNGVQIYLDLYEWDWLRGKPLIIKKTNVIKSMKRKFERDGLKIQDLNFLMYLVYAYKLRKFEKWVNKNVLKS</sequence>
<organism evidence="1 2">
    <name type="scientific">Paenibacillus planticolens</name>
    <dbReference type="NCBI Taxonomy" id="2654976"/>
    <lineage>
        <taxon>Bacteria</taxon>
        <taxon>Bacillati</taxon>
        <taxon>Bacillota</taxon>
        <taxon>Bacilli</taxon>
        <taxon>Bacillales</taxon>
        <taxon>Paenibacillaceae</taxon>
        <taxon>Paenibacillus</taxon>
    </lineage>
</organism>
<name>A0ABX1ZHE2_9BACL</name>
<accession>A0ABX1ZHE2</accession>
<reference evidence="1 2" key="1">
    <citation type="submission" date="2019-10" db="EMBL/GenBank/DDBJ databases">
        <title>Description of Paenibacillus pedi sp. nov.</title>
        <authorList>
            <person name="Carlier A."/>
            <person name="Qi S."/>
        </authorList>
    </citation>
    <scope>NUCLEOTIDE SEQUENCE [LARGE SCALE GENOMIC DNA]</scope>
    <source>
        <strain evidence="1 2">LMG 31457</strain>
    </source>
</reference>
<dbReference type="InterPro" id="IPR027417">
    <property type="entry name" value="P-loop_NTPase"/>
</dbReference>